<dbReference type="EC" id="3.1.3.16" evidence="1"/>
<dbReference type="Gene3D" id="3.60.40.10">
    <property type="entry name" value="PPM-type phosphatase domain"/>
    <property type="match status" value="1"/>
</dbReference>
<organism evidence="6 7">
    <name type="scientific">Iris pallida</name>
    <name type="common">Sweet iris</name>
    <dbReference type="NCBI Taxonomy" id="29817"/>
    <lineage>
        <taxon>Eukaryota</taxon>
        <taxon>Viridiplantae</taxon>
        <taxon>Streptophyta</taxon>
        <taxon>Embryophyta</taxon>
        <taxon>Tracheophyta</taxon>
        <taxon>Spermatophyta</taxon>
        <taxon>Magnoliopsida</taxon>
        <taxon>Liliopsida</taxon>
        <taxon>Asparagales</taxon>
        <taxon>Iridaceae</taxon>
        <taxon>Iridoideae</taxon>
        <taxon>Irideae</taxon>
        <taxon>Iris</taxon>
    </lineage>
</organism>
<gene>
    <name evidence="6" type="ORF">M6B38_158465</name>
</gene>
<protein>
    <recommendedName>
        <fullName evidence="1">protein-serine/threonine phosphatase</fullName>
        <ecNumber evidence="1">3.1.3.16</ecNumber>
    </recommendedName>
</protein>
<dbReference type="AlphaFoldDB" id="A0AAX6F236"/>
<evidence type="ECO:0000259" key="5">
    <source>
        <dbReference type="PROSITE" id="PS51746"/>
    </source>
</evidence>
<sequence>MQTVVIILHILVFLEISGSLSLTCWYIYVHWIDMLHMKFSSSNKGDKPNTRSRLHITTQKVDQETKFIILASDGVWEVRRNQEAMDLVGHIVDAQKAAECLAEEALK</sequence>
<name>A0AAX6F236_IRIPA</name>
<evidence type="ECO:0000313" key="7">
    <source>
        <dbReference type="Proteomes" id="UP001140949"/>
    </source>
</evidence>
<feature type="domain" description="PPM-type phosphatase" evidence="5">
    <location>
        <begin position="1"/>
        <end position="107"/>
    </location>
</feature>
<dbReference type="Pfam" id="PF00481">
    <property type="entry name" value="PP2C"/>
    <property type="match status" value="1"/>
</dbReference>
<accession>A0AAX6F236</accession>
<evidence type="ECO:0000256" key="2">
    <source>
        <dbReference type="ARBA" id="ARBA00047761"/>
    </source>
</evidence>
<keyword evidence="4" id="KW-0812">Transmembrane</keyword>
<dbReference type="EMBL" id="JANAVB010032616">
    <property type="protein sequence ID" value="KAJ6810239.1"/>
    <property type="molecule type" value="Genomic_DNA"/>
</dbReference>
<proteinExistence type="predicted"/>
<evidence type="ECO:0000256" key="4">
    <source>
        <dbReference type="SAM" id="Phobius"/>
    </source>
</evidence>
<evidence type="ECO:0000313" key="6">
    <source>
        <dbReference type="EMBL" id="KAJ6810239.1"/>
    </source>
</evidence>
<dbReference type="InterPro" id="IPR036457">
    <property type="entry name" value="PPM-type-like_dom_sf"/>
</dbReference>
<comment type="caution">
    <text evidence="6">The sequence shown here is derived from an EMBL/GenBank/DDBJ whole genome shotgun (WGS) entry which is preliminary data.</text>
</comment>
<feature type="transmembrane region" description="Helical" evidence="4">
    <location>
        <begin position="6"/>
        <end position="28"/>
    </location>
</feature>
<keyword evidence="7" id="KW-1185">Reference proteome</keyword>
<comment type="catalytic activity">
    <reaction evidence="2">
        <text>O-phospho-L-seryl-[protein] + H2O = L-seryl-[protein] + phosphate</text>
        <dbReference type="Rhea" id="RHEA:20629"/>
        <dbReference type="Rhea" id="RHEA-COMP:9863"/>
        <dbReference type="Rhea" id="RHEA-COMP:11604"/>
        <dbReference type="ChEBI" id="CHEBI:15377"/>
        <dbReference type="ChEBI" id="CHEBI:29999"/>
        <dbReference type="ChEBI" id="CHEBI:43474"/>
        <dbReference type="ChEBI" id="CHEBI:83421"/>
        <dbReference type="EC" id="3.1.3.16"/>
    </reaction>
</comment>
<keyword evidence="4" id="KW-0472">Membrane</keyword>
<dbReference type="InterPro" id="IPR001932">
    <property type="entry name" value="PPM-type_phosphatase-like_dom"/>
</dbReference>
<dbReference type="Proteomes" id="UP001140949">
    <property type="component" value="Unassembled WGS sequence"/>
</dbReference>
<dbReference type="PROSITE" id="PS51746">
    <property type="entry name" value="PPM_2"/>
    <property type="match status" value="1"/>
</dbReference>
<dbReference type="SUPFAM" id="SSF81606">
    <property type="entry name" value="PP2C-like"/>
    <property type="match status" value="1"/>
</dbReference>
<evidence type="ECO:0000256" key="3">
    <source>
        <dbReference type="ARBA" id="ARBA00048336"/>
    </source>
</evidence>
<reference evidence="6" key="2">
    <citation type="submission" date="2023-04" db="EMBL/GenBank/DDBJ databases">
        <authorList>
            <person name="Bruccoleri R.E."/>
            <person name="Oakeley E.J."/>
            <person name="Faust A.-M."/>
            <person name="Dessus-Babus S."/>
            <person name="Altorfer M."/>
            <person name="Burckhardt D."/>
            <person name="Oertli M."/>
            <person name="Naumann U."/>
            <person name="Petersen F."/>
            <person name="Wong J."/>
        </authorList>
    </citation>
    <scope>NUCLEOTIDE SEQUENCE</scope>
    <source>
        <strain evidence="6">GSM-AAB239-AS_SAM_17_03QT</strain>
        <tissue evidence="6">Leaf</tissue>
    </source>
</reference>
<keyword evidence="4" id="KW-1133">Transmembrane helix</keyword>
<dbReference type="GO" id="GO:0004722">
    <property type="term" value="F:protein serine/threonine phosphatase activity"/>
    <property type="evidence" value="ECO:0007669"/>
    <property type="project" value="UniProtKB-EC"/>
</dbReference>
<evidence type="ECO:0000256" key="1">
    <source>
        <dbReference type="ARBA" id="ARBA00013081"/>
    </source>
</evidence>
<comment type="catalytic activity">
    <reaction evidence="3">
        <text>O-phospho-L-threonyl-[protein] + H2O = L-threonyl-[protein] + phosphate</text>
        <dbReference type="Rhea" id="RHEA:47004"/>
        <dbReference type="Rhea" id="RHEA-COMP:11060"/>
        <dbReference type="Rhea" id="RHEA-COMP:11605"/>
        <dbReference type="ChEBI" id="CHEBI:15377"/>
        <dbReference type="ChEBI" id="CHEBI:30013"/>
        <dbReference type="ChEBI" id="CHEBI:43474"/>
        <dbReference type="ChEBI" id="CHEBI:61977"/>
        <dbReference type="EC" id="3.1.3.16"/>
    </reaction>
</comment>
<reference evidence="6" key="1">
    <citation type="journal article" date="2023" name="GigaByte">
        <title>Genome assembly of the bearded iris, Iris pallida Lam.</title>
        <authorList>
            <person name="Bruccoleri R.E."/>
            <person name="Oakeley E.J."/>
            <person name="Faust A.M.E."/>
            <person name="Altorfer M."/>
            <person name="Dessus-Babus S."/>
            <person name="Burckhardt D."/>
            <person name="Oertli M."/>
            <person name="Naumann U."/>
            <person name="Petersen F."/>
            <person name="Wong J."/>
        </authorList>
    </citation>
    <scope>NUCLEOTIDE SEQUENCE</scope>
    <source>
        <strain evidence="6">GSM-AAB239-AS_SAM_17_03QT</strain>
    </source>
</reference>